<keyword evidence="4 7" id="KW-0560">Oxidoreductase</keyword>
<comment type="similarity">
    <text evidence="1">Belongs to the TfdA dioxygenase family.</text>
</comment>
<evidence type="ECO:0000256" key="4">
    <source>
        <dbReference type="ARBA" id="ARBA00023002"/>
    </source>
</evidence>
<dbReference type="InterPro" id="IPR042098">
    <property type="entry name" value="TauD-like_sf"/>
</dbReference>
<dbReference type="PANTHER" id="PTHR43779:SF3">
    <property type="entry name" value="(3R)-3-[(CARBOXYMETHYL)AMINO]FATTY ACID OXYGENASE_DECARBOXYLASE"/>
    <property type="match status" value="1"/>
</dbReference>
<dbReference type="EC" id="1.14.11.-" evidence="7"/>
<evidence type="ECO:0000256" key="2">
    <source>
        <dbReference type="ARBA" id="ARBA00022723"/>
    </source>
</evidence>
<keyword evidence="5" id="KW-0408">Iron</keyword>
<evidence type="ECO:0000256" key="5">
    <source>
        <dbReference type="ARBA" id="ARBA00023004"/>
    </source>
</evidence>
<evidence type="ECO:0000259" key="6">
    <source>
        <dbReference type="Pfam" id="PF02668"/>
    </source>
</evidence>
<sequence length="289" mass="32008">MTVATAADVAVQLRFEAIKPKIGARVLNTKEELLSGALSEAILSLMEERGVLVFPKLDLTDAEQVQFSNSLGGNADELAGQNQDAVFKVSLDEKKQDRNVAEYLKGSLYWHIDGTMNPTPIRASMLTAKVLAPEGGDTLFANTATSYADLPEDKKAELEGLRVVHSLWCSQFYHTPEPSLEQIDDWQSKGEAEIPLVVTNSTGKKSLVLGNTAHYVKGFDMKASQRLLHGLREFATGEPYTYRHVWTVGDTVMWDNRTSLHKATPYDPTARMMHRTIIKGGEAWEITKA</sequence>
<gene>
    <name evidence="7" type="ORF">WG900_00780</name>
</gene>
<evidence type="ECO:0000256" key="3">
    <source>
        <dbReference type="ARBA" id="ARBA00022964"/>
    </source>
</evidence>
<feature type="domain" description="TauD/TfdA-like" evidence="6">
    <location>
        <begin position="16"/>
        <end position="276"/>
    </location>
</feature>
<evidence type="ECO:0000313" key="7">
    <source>
        <dbReference type="EMBL" id="MEJ6008445.1"/>
    </source>
</evidence>
<dbReference type="InterPro" id="IPR003819">
    <property type="entry name" value="TauD/TfdA-like"/>
</dbReference>
<dbReference type="InterPro" id="IPR051178">
    <property type="entry name" value="TfdA_dioxygenase"/>
</dbReference>
<comment type="caution">
    <text evidence="7">The sequence shown here is derived from an EMBL/GenBank/DDBJ whole genome shotgun (WGS) entry which is preliminary data.</text>
</comment>
<name>A0ABU8S3C2_9SPHN</name>
<dbReference type="Pfam" id="PF02668">
    <property type="entry name" value="TauD"/>
    <property type="match status" value="1"/>
</dbReference>
<keyword evidence="2" id="KW-0479">Metal-binding</keyword>
<evidence type="ECO:0000256" key="1">
    <source>
        <dbReference type="ARBA" id="ARBA00005896"/>
    </source>
</evidence>
<proteinExistence type="inferred from homology"/>
<dbReference type="SUPFAM" id="SSF51197">
    <property type="entry name" value="Clavaminate synthase-like"/>
    <property type="match status" value="1"/>
</dbReference>
<dbReference type="PANTHER" id="PTHR43779">
    <property type="entry name" value="DIOXYGENASE RV0097-RELATED"/>
    <property type="match status" value="1"/>
</dbReference>
<protein>
    <submittedName>
        <fullName evidence="7">TauD/TfdA family dioxygenase</fullName>
        <ecNumber evidence="7">1.14.11.-</ecNumber>
    </submittedName>
</protein>
<evidence type="ECO:0000313" key="8">
    <source>
        <dbReference type="Proteomes" id="UP001379235"/>
    </source>
</evidence>
<accession>A0ABU8S3C2</accession>
<dbReference type="GO" id="GO:0051213">
    <property type="term" value="F:dioxygenase activity"/>
    <property type="evidence" value="ECO:0007669"/>
    <property type="project" value="UniProtKB-KW"/>
</dbReference>
<reference evidence="7 8" key="1">
    <citation type="submission" date="2024-03" db="EMBL/GenBank/DDBJ databases">
        <authorList>
            <person name="Jo J.-H."/>
        </authorList>
    </citation>
    <scope>NUCLEOTIDE SEQUENCE [LARGE SCALE GENOMIC DNA]</scope>
    <source>
        <strain evidence="7 8">AS3R-12</strain>
    </source>
</reference>
<keyword evidence="8" id="KW-1185">Reference proteome</keyword>
<dbReference type="Proteomes" id="UP001379235">
    <property type="component" value="Unassembled WGS sequence"/>
</dbReference>
<dbReference type="Gene3D" id="3.60.130.10">
    <property type="entry name" value="Clavaminate synthase-like"/>
    <property type="match status" value="1"/>
</dbReference>
<keyword evidence="3 7" id="KW-0223">Dioxygenase</keyword>
<organism evidence="7 8">
    <name type="scientific">Novosphingobium aquae</name>
    <dbReference type="NCBI Taxonomy" id="3133435"/>
    <lineage>
        <taxon>Bacteria</taxon>
        <taxon>Pseudomonadati</taxon>
        <taxon>Pseudomonadota</taxon>
        <taxon>Alphaproteobacteria</taxon>
        <taxon>Sphingomonadales</taxon>
        <taxon>Sphingomonadaceae</taxon>
        <taxon>Novosphingobium</taxon>
    </lineage>
</organism>
<dbReference type="EMBL" id="JBBHJY010000001">
    <property type="protein sequence ID" value="MEJ6008445.1"/>
    <property type="molecule type" value="Genomic_DNA"/>
</dbReference>